<accession>A0A0Q3KHA2</accession>
<evidence type="ECO:0000313" key="2">
    <source>
        <dbReference type="Proteomes" id="UP000051562"/>
    </source>
</evidence>
<gene>
    <name evidence="1" type="ORF">ARD30_19955</name>
</gene>
<dbReference type="Proteomes" id="UP000051562">
    <property type="component" value="Unassembled WGS sequence"/>
</dbReference>
<reference evidence="1 2" key="1">
    <citation type="submission" date="2015-10" db="EMBL/GenBank/DDBJ databases">
        <title>Draft genome of Bosea thiooxidans.</title>
        <authorList>
            <person name="Wang X."/>
        </authorList>
    </citation>
    <scope>NUCLEOTIDE SEQUENCE [LARGE SCALE GENOMIC DNA]</scope>
    <source>
        <strain evidence="1 2">CGMCC 9174</strain>
    </source>
</reference>
<organism evidence="1 2">
    <name type="scientific">Bosea thiooxidans</name>
    <dbReference type="NCBI Taxonomy" id="53254"/>
    <lineage>
        <taxon>Bacteria</taxon>
        <taxon>Pseudomonadati</taxon>
        <taxon>Pseudomonadota</taxon>
        <taxon>Alphaproteobacteria</taxon>
        <taxon>Hyphomicrobiales</taxon>
        <taxon>Boseaceae</taxon>
        <taxon>Bosea</taxon>
    </lineage>
</organism>
<comment type="caution">
    <text evidence="1">The sequence shown here is derived from an EMBL/GenBank/DDBJ whole genome shotgun (WGS) entry which is preliminary data.</text>
</comment>
<dbReference type="EMBL" id="LMAR01000053">
    <property type="protein sequence ID" value="KQK29091.1"/>
    <property type="molecule type" value="Genomic_DNA"/>
</dbReference>
<keyword evidence="2" id="KW-1185">Reference proteome</keyword>
<dbReference type="AlphaFoldDB" id="A0A0Q3KHA2"/>
<protein>
    <submittedName>
        <fullName evidence="1">Uncharacterized protein</fullName>
    </submittedName>
</protein>
<name>A0A0Q3KHA2_9HYPH</name>
<evidence type="ECO:0000313" key="1">
    <source>
        <dbReference type="EMBL" id="KQK29091.1"/>
    </source>
</evidence>
<proteinExistence type="predicted"/>
<sequence>MLTISHVIAMQDIVQEVIRIETEFLKGSFPDNSQDFLDYAVHSLIYDIVSRAKGHGIEVLSTGPFWSDHAEEWEPGDPIEAEVRFCFPDDANAVLFRTMFI</sequence>